<dbReference type="AlphaFoldDB" id="A0A830GNS5"/>
<feature type="transmembrane region" description="Helical" evidence="6">
    <location>
        <begin position="113"/>
        <end position="133"/>
    </location>
</feature>
<proteinExistence type="predicted"/>
<organism evidence="8 9">
    <name type="scientific">Haloarcula pellucida</name>
    <dbReference type="NCBI Taxonomy" id="1427151"/>
    <lineage>
        <taxon>Archaea</taxon>
        <taxon>Methanobacteriati</taxon>
        <taxon>Methanobacteriota</taxon>
        <taxon>Stenosarchaea group</taxon>
        <taxon>Halobacteria</taxon>
        <taxon>Halobacteriales</taxon>
        <taxon>Haloarculaceae</taxon>
        <taxon>Haloarcula</taxon>
    </lineage>
</organism>
<evidence type="ECO:0000313" key="8">
    <source>
        <dbReference type="EMBL" id="GGN95536.1"/>
    </source>
</evidence>
<keyword evidence="4 6" id="KW-1133">Transmembrane helix</keyword>
<accession>A0A830GNS5</accession>
<evidence type="ECO:0000256" key="1">
    <source>
        <dbReference type="ARBA" id="ARBA00004141"/>
    </source>
</evidence>
<keyword evidence="5 6" id="KW-0472">Membrane</keyword>
<dbReference type="InterPro" id="IPR011701">
    <property type="entry name" value="MFS"/>
</dbReference>
<dbReference type="RefSeq" id="WP_188997653.1">
    <property type="nucleotide sequence ID" value="NZ_BMOU01000003.1"/>
</dbReference>
<evidence type="ECO:0000259" key="7">
    <source>
        <dbReference type="PROSITE" id="PS50850"/>
    </source>
</evidence>
<feature type="transmembrane region" description="Helical" evidence="6">
    <location>
        <begin position="145"/>
        <end position="164"/>
    </location>
</feature>
<feature type="transmembrane region" description="Helical" evidence="6">
    <location>
        <begin position="311"/>
        <end position="335"/>
    </location>
</feature>
<feature type="transmembrane region" description="Helical" evidence="6">
    <location>
        <begin position="81"/>
        <end position="107"/>
    </location>
</feature>
<reference evidence="8" key="1">
    <citation type="journal article" date="2014" name="Int. J. Syst. Evol. Microbiol.">
        <title>Complete genome sequence of Corynebacterium casei LMG S-19264T (=DSM 44701T), isolated from a smear-ripened cheese.</title>
        <authorList>
            <consortium name="US DOE Joint Genome Institute (JGI-PGF)"/>
            <person name="Walter F."/>
            <person name="Albersmeier A."/>
            <person name="Kalinowski J."/>
            <person name="Ruckert C."/>
        </authorList>
    </citation>
    <scope>NUCLEOTIDE SEQUENCE</scope>
    <source>
        <strain evidence="8">JCM 17820</strain>
    </source>
</reference>
<dbReference type="Gene3D" id="1.20.1250.20">
    <property type="entry name" value="MFS general substrate transporter like domains"/>
    <property type="match status" value="2"/>
</dbReference>
<dbReference type="Pfam" id="PF07690">
    <property type="entry name" value="MFS_1"/>
    <property type="match status" value="1"/>
</dbReference>
<evidence type="ECO:0000256" key="3">
    <source>
        <dbReference type="ARBA" id="ARBA00022692"/>
    </source>
</evidence>
<comment type="caution">
    <text evidence="8">The sequence shown here is derived from an EMBL/GenBank/DDBJ whole genome shotgun (WGS) entry which is preliminary data.</text>
</comment>
<dbReference type="EMBL" id="BMOU01000003">
    <property type="protein sequence ID" value="GGN95536.1"/>
    <property type="molecule type" value="Genomic_DNA"/>
</dbReference>
<sequence>MTTRRLGVLGVQPAVVAVLVSTFFLGFGGGVIFPILPNLGAVVGIAPVVVGVILSANRVVRLLANAPVGTVVDRVGTRTPFVAGVVLETVATVGYLVALRSAVPAAWFLGARVLWGLGSAFVLATAYTIAADVCEPESRGRTMSIVRGGTSLGFPAGMAIGGIIGEVYSANAAFATATGLSVVACCVTYLAVPETHAADRSGGVGLRDLDFSSPALITGGANFALLLTYNGVVFATLVSFLDTVPAGGVAVGAQGTSGVLIGASVLTGSVFSVAGGKVSDVMGHRLPVILACFGGLSAGMVLLAVGTTFPVLLTAVLLLGAGQGGVGGPLVSLLGDLTADSRMGRATGTYNALGDLGASVGLLVSLPLAGLIGFPSLYRLTAFVPVVAATAVMAGLYTTYDEIPDVTSG</sequence>
<evidence type="ECO:0000256" key="5">
    <source>
        <dbReference type="ARBA" id="ARBA00023136"/>
    </source>
</evidence>
<dbReference type="InterPro" id="IPR020846">
    <property type="entry name" value="MFS_dom"/>
</dbReference>
<feature type="transmembrane region" description="Helical" evidence="6">
    <location>
        <begin position="39"/>
        <end position="60"/>
    </location>
</feature>
<dbReference type="SUPFAM" id="SSF103473">
    <property type="entry name" value="MFS general substrate transporter"/>
    <property type="match status" value="1"/>
</dbReference>
<keyword evidence="3 6" id="KW-0812">Transmembrane</keyword>
<evidence type="ECO:0000256" key="6">
    <source>
        <dbReference type="SAM" id="Phobius"/>
    </source>
</evidence>
<feature type="transmembrane region" description="Helical" evidence="6">
    <location>
        <begin position="253"/>
        <end position="274"/>
    </location>
</feature>
<comment type="subcellular location">
    <subcellularLocation>
        <location evidence="1">Membrane</location>
        <topology evidence="1">Multi-pass membrane protein</topology>
    </subcellularLocation>
</comment>
<dbReference type="GO" id="GO:0022857">
    <property type="term" value="F:transmembrane transporter activity"/>
    <property type="evidence" value="ECO:0007669"/>
    <property type="project" value="InterPro"/>
</dbReference>
<dbReference type="GO" id="GO:0016020">
    <property type="term" value="C:membrane"/>
    <property type="evidence" value="ECO:0007669"/>
    <property type="project" value="UniProtKB-SubCell"/>
</dbReference>
<dbReference type="PROSITE" id="PS50850">
    <property type="entry name" value="MFS"/>
    <property type="match status" value="1"/>
</dbReference>
<feature type="domain" description="Major facilitator superfamily (MFS) profile" evidence="7">
    <location>
        <begin position="14"/>
        <end position="407"/>
    </location>
</feature>
<feature type="transmembrane region" description="Helical" evidence="6">
    <location>
        <begin position="286"/>
        <end position="305"/>
    </location>
</feature>
<evidence type="ECO:0000256" key="2">
    <source>
        <dbReference type="ARBA" id="ARBA00022448"/>
    </source>
</evidence>
<keyword evidence="9" id="KW-1185">Reference proteome</keyword>
<feature type="transmembrane region" description="Helical" evidence="6">
    <location>
        <begin position="7"/>
        <end position="33"/>
    </location>
</feature>
<dbReference type="InterPro" id="IPR036259">
    <property type="entry name" value="MFS_trans_sf"/>
</dbReference>
<feature type="transmembrane region" description="Helical" evidence="6">
    <location>
        <begin position="356"/>
        <end position="374"/>
    </location>
</feature>
<feature type="transmembrane region" description="Helical" evidence="6">
    <location>
        <begin position="213"/>
        <end position="241"/>
    </location>
</feature>
<dbReference type="Proteomes" id="UP000605784">
    <property type="component" value="Unassembled WGS sequence"/>
</dbReference>
<dbReference type="InterPro" id="IPR050930">
    <property type="entry name" value="MFS_Vesicular_Transporter"/>
</dbReference>
<dbReference type="PANTHER" id="PTHR23506">
    <property type="entry name" value="GH10249P"/>
    <property type="match status" value="1"/>
</dbReference>
<name>A0A830GNS5_9EURY</name>
<reference evidence="8" key="2">
    <citation type="submission" date="2020-09" db="EMBL/GenBank/DDBJ databases">
        <authorList>
            <person name="Sun Q."/>
            <person name="Ohkuma M."/>
        </authorList>
    </citation>
    <scope>NUCLEOTIDE SEQUENCE</scope>
    <source>
        <strain evidence="8">JCM 17820</strain>
    </source>
</reference>
<evidence type="ECO:0000313" key="9">
    <source>
        <dbReference type="Proteomes" id="UP000605784"/>
    </source>
</evidence>
<evidence type="ECO:0000256" key="4">
    <source>
        <dbReference type="ARBA" id="ARBA00022989"/>
    </source>
</evidence>
<keyword evidence="2" id="KW-0813">Transport</keyword>
<feature type="transmembrane region" description="Helical" evidence="6">
    <location>
        <begin position="170"/>
        <end position="192"/>
    </location>
</feature>
<dbReference type="PANTHER" id="PTHR23506:SF23">
    <property type="entry name" value="GH10249P"/>
    <property type="match status" value="1"/>
</dbReference>
<gene>
    <name evidence="8" type="ORF">GCM10009030_22940</name>
</gene>
<protein>
    <recommendedName>
        <fullName evidence="7">Major facilitator superfamily (MFS) profile domain-containing protein</fullName>
    </recommendedName>
</protein>